<accession>A0A0F4JNA7</accession>
<dbReference type="RefSeq" id="WP_045946965.1">
    <property type="nucleotide sequence ID" value="NZ_JZWV01000207.1"/>
</dbReference>
<dbReference type="InterPro" id="IPR011008">
    <property type="entry name" value="Dimeric_a/b-barrel"/>
</dbReference>
<evidence type="ECO:0000313" key="1">
    <source>
        <dbReference type="EMBL" id="KJY35675.1"/>
    </source>
</evidence>
<keyword evidence="2" id="KW-1185">Reference proteome</keyword>
<dbReference type="OrthoDB" id="4147507at2"/>
<dbReference type="STRING" id="68223.GCA_002028425_07099"/>
<evidence type="ECO:0000313" key="2">
    <source>
        <dbReference type="Proteomes" id="UP000033551"/>
    </source>
</evidence>
<dbReference type="EMBL" id="JZWV01000207">
    <property type="protein sequence ID" value="KJY35675.1"/>
    <property type="molecule type" value="Genomic_DNA"/>
</dbReference>
<dbReference type="SUPFAM" id="SSF54909">
    <property type="entry name" value="Dimeric alpha+beta barrel"/>
    <property type="match status" value="1"/>
</dbReference>
<proteinExistence type="predicted"/>
<comment type="caution">
    <text evidence="1">The sequence shown here is derived from an EMBL/GenBank/DDBJ whole genome shotgun (WGS) entry which is preliminary data.</text>
</comment>
<reference evidence="1 2" key="1">
    <citation type="submission" date="2015-02" db="EMBL/GenBank/DDBJ databases">
        <authorList>
            <person name="Ju K.-S."/>
            <person name="Doroghazi J.R."/>
            <person name="Metcalf W."/>
        </authorList>
    </citation>
    <scope>NUCLEOTIDE SEQUENCE [LARGE SCALE GENOMIC DNA]</scope>
    <source>
        <strain evidence="1 2">NRRL ISP-5550</strain>
    </source>
</reference>
<dbReference type="InterPro" id="IPR038474">
    <property type="entry name" value="Polyketide_synth_cyclase_sf"/>
</dbReference>
<gene>
    <name evidence="1" type="ORF">VR44_09480</name>
</gene>
<dbReference type="Gene3D" id="3.30.70.1090">
    <property type="entry name" value="Dimeric alpha+beta barrel"/>
    <property type="match status" value="1"/>
</dbReference>
<dbReference type="Proteomes" id="UP000033551">
    <property type="component" value="Unassembled WGS sequence"/>
</dbReference>
<sequence>MHSNLIVARMDVRSSAEVAKIFAEFDRTDMPERMGTLRRRLFSYNGLYFHLQDFAEDDGGERIQQSRNDPRFMRISYDLQPFIQPYDPETWRSPADAMATRFYDWTATE</sequence>
<dbReference type="PATRIC" id="fig|68223.7.peg.5297"/>
<dbReference type="AlphaFoldDB" id="A0A0F4JNA7"/>
<protein>
    <submittedName>
        <fullName evidence="1">Polyketide synthase</fullName>
    </submittedName>
</protein>
<dbReference type="GO" id="GO:0030639">
    <property type="term" value="P:polyketide biosynthetic process"/>
    <property type="evidence" value="ECO:0007669"/>
    <property type="project" value="InterPro"/>
</dbReference>
<organism evidence="1 2">
    <name type="scientific">Streptomyces katrae</name>
    <dbReference type="NCBI Taxonomy" id="68223"/>
    <lineage>
        <taxon>Bacteria</taxon>
        <taxon>Bacillati</taxon>
        <taxon>Actinomycetota</taxon>
        <taxon>Actinomycetes</taxon>
        <taxon>Kitasatosporales</taxon>
        <taxon>Streptomycetaceae</taxon>
        <taxon>Streptomyces</taxon>
    </lineage>
</organism>
<dbReference type="Pfam" id="PF04673">
    <property type="entry name" value="Cyclase_polyket"/>
    <property type="match status" value="1"/>
</dbReference>
<dbReference type="InterPro" id="IPR006765">
    <property type="entry name" value="Polyketide_synth_cyclase"/>
</dbReference>
<name>A0A0F4JNA7_9ACTN</name>